<proteinExistence type="predicted"/>
<dbReference type="PANTHER" id="PTHR48207">
    <property type="entry name" value="SUCCINATE--HYDROXYMETHYLGLUTARATE COA-TRANSFERASE"/>
    <property type="match status" value="1"/>
</dbReference>
<comment type="caution">
    <text evidence="2">The sequence shown here is derived from an EMBL/GenBank/DDBJ whole genome shotgun (WGS) entry which is preliminary data.</text>
</comment>
<dbReference type="PANTHER" id="PTHR48207:SF4">
    <property type="entry name" value="BLL6097 PROTEIN"/>
    <property type="match status" value="1"/>
</dbReference>
<keyword evidence="1 2" id="KW-0808">Transferase</keyword>
<evidence type="ECO:0000256" key="1">
    <source>
        <dbReference type="ARBA" id="ARBA00022679"/>
    </source>
</evidence>
<dbReference type="Gene3D" id="3.30.1540.10">
    <property type="entry name" value="formyl-coa transferase, domain 3"/>
    <property type="match status" value="1"/>
</dbReference>
<evidence type="ECO:0000313" key="3">
    <source>
        <dbReference type="Proteomes" id="UP001629230"/>
    </source>
</evidence>
<accession>A0ABW9B184</accession>
<reference evidence="2 3" key="1">
    <citation type="journal article" date="2024" name="Chem. Sci.">
        <title>Discovery of megapolipeptins by genome mining of a Burkholderiales bacteria collection.</title>
        <authorList>
            <person name="Paulo B.S."/>
            <person name="Recchia M.J.J."/>
            <person name="Lee S."/>
            <person name="Fergusson C.H."/>
            <person name="Romanowski S.B."/>
            <person name="Hernandez A."/>
            <person name="Krull N."/>
            <person name="Liu D.Y."/>
            <person name="Cavanagh H."/>
            <person name="Bos A."/>
            <person name="Gray C.A."/>
            <person name="Murphy B.T."/>
            <person name="Linington R.G."/>
            <person name="Eustaquio A.S."/>
        </authorList>
    </citation>
    <scope>NUCLEOTIDE SEQUENCE [LARGE SCALE GENOMIC DNA]</scope>
    <source>
        <strain evidence="2 3">RL17-350-BIC-A</strain>
    </source>
</reference>
<gene>
    <name evidence="2" type="ORF">PQR57_35365</name>
</gene>
<sequence>MNELPYSGCRILDMTQGVAGPHATMLLALNGADVIKIEPLEGDWARRLGKTSGDSSVNFFAFNRGKRSLSIDLKTNAGRAVIEALTRKCDIVVESFKPGTASRLGIGLDDVRRVHADAIYASISGFGQTGPESSRAAVDSLLQAYSGMMVMNAAVDGTPQRSPMIIVDVVTGLYAFQAISNAFIRRLRFGIGAHLDISMMQSAAAFQASKIMEYWESGGAPQPLYVPAGAFRTADGHLTISGMRKAHFEAICAVLGVPDLASDPRWPAQEDRIVHGDEINARLQAEFLKHPTSHWLPRLSEVGVMAEKVRNYDQWLQETHVQETHSFDWANKTPFGRLPILKVPGLMADDLGEPFGTAPAIGMHSREILKEFGMPSGWIDDQVRSGVVIDCT</sequence>
<dbReference type="Pfam" id="PF02515">
    <property type="entry name" value="CoA_transf_3"/>
    <property type="match status" value="1"/>
</dbReference>
<dbReference type="SUPFAM" id="SSF89796">
    <property type="entry name" value="CoA-transferase family III (CaiB/BaiF)"/>
    <property type="match status" value="1"/>
</dbReference>
<dbReference type="InterPro" id="IPR050483">
    <property type="entry name" value="CoA-transferase_III_domain"/>
</dbReference>
<dbReference type="EMBL" id="JAQQEZ010000038">
    <property type="protein sequence ID" value="MFM0006253.1"/>
    <property type="molecule type" value="Genomic_DNA"/>
</dbReference>
<dbReference type="GO" id="GO:0016740">
    <property type="term" value="F:transferase activity"/>
    <property type="evidence" value="ECO:0007669"/>
    <property type="project" value="UniProtKB-KW"/>
</dbReference>
<dbReference type="InterPro" id="IPR044855">
    <property type="entry name" value="CoA-Trfase_III_dom3_sf"/>
</dbReference>
<name>A0ABW9B184_9BURK</name>
<evidence type="ECO:0000313" key="2">
    <source>
        <dbReference type="EMBL" id="MFM0006253.1"/>
    </source>
</evidence>
<dbReference type="Proteomes" id="UP001629230">
    <property type="component" value="Unassembled WGS sequence"/>
</dbReference>
<dbReference type="RefSeq" id="WP_408180813.1">
    <property type="nucleotide sequence ID" value="NZ_JAQQEZ010000038.1"/>
</dbReference>
<dbReference type="Gene3D" id="3.40.50.10540">
    <property type="entry name" value="Crotonobetainyl-coa:carnitine coa-transferase, domain 1"/>
    <property type="match status" value="1"/>
</dbReference>
<organism evidence="2 3">
    <name type="scientific">Paraburkholderia dipogonis</name>
    <dbReference type="NCBI Taxonomy" id="1211383"/>
    <lineage>
        <taxon>Bacteria</taxon>
        <taxon>Pseudomonadati</taxon>
        <taxon>Pseudomonadota</taxon>
        <taxon>Betaproteobacteria</taxon>
        <taxon>Burkholderiales</taxon>
        <taxon>Burkholderiaceae</taxon>
        <taxon>Paraburkholderia</taxon>
    </lineage>
</organism>
<dbReference type="InterPro" id="IPR023606">
    <property type="entry name" value="CoA-Trfase_III_dom_1_sf"/>
</dbReference>
<protein>
    <submittedName>
        <fullName evidence="2">CoA transferase</fullName>
    </submittedName>
</protein>
<dbReference type="InterPro" id="IPR003673">
    <property type="entry name" value="CoA-Trfase_fam_III"/>
</dbReference>
<keyword evidence="3" id="KW-1185">Reference proteome</keyword>